<feature type="region of interest" description="Disordered" evidence="5">
    <location>
        <begin position="71"/>
        <end position="106"/>
    </location>
</feature>
<feature type="compositionally biased region" description="Basic and acidic residues" evidence="5">
    <location>
        <begin position="290"/>
        <end position="301"/>
    </location>
</feature>
<evidence type="ECO:0000256" key="5">
    <source>
        <dbReference type="SAM" id="MobiDB-lite"/>
    </source>
</evidence>
<feature type="region of interest" description="Disordered" evidence="5">
    <location>
        <begin position="252"/>
        <end position="326"/>
    </location>
</feature>
<dbReference type="Proteomes" id="UP000322225">
    <property type="component" value="Chromosome 7"/>
</dbReference>
<feature type="transmembrane region" description="Helical" evidence="6">
    <location>
        <begin position="602"/>
        <end position="628"/>
    </location>
</feature>
<feature type="transmembrane region" description="Helical" evidence="6">
    <location>
        <begin position="640"/>
        <end position="660"/>
    </location>
</feature>
<reference evidence="7" key="1">
    <citation type="submission" date="2017-08" db="EMBL/GenBank/DDBJ databases">
        <authorList>
            <person name="Cuomo C."/>
            <person name="Billmyre B."/>
            <person name="Heitman J."/>
        </authorList>
    </citation>
    <scope>NUCLEOTIDE SEQUENCE</scope>
    <source>
        <strain evidence="7">CBS 12478</strain>
    </source>
</reference>
<feature type="transmembrane region" description="Helical" evidence="6">
    <location>
        <begin position="726"/>
        <end position="744"/>
    </location>
</feature>
<dbReference type="KEGG" id="ksn:43589578"/>
<dbReference type="GO" id="GO:0022857">
    <property type="term" value="F:transmembrane transporter activity"/>
    <property type="evidence" value="ECO:0007669"/>
    <property type="project" value="InterPro"/>
</dbReference>
<feature type="compositionally biased region" description="Basic and acidic residues" evidence="5">
    <location>
        <begin position="1"/>
        <end position="11"/>
    </location>
</feature>
<comment type="subcellular location">
    <subcellularLocation>
        <location evidence="1">Membrane</location>
        <topology evidence="1">Multi-pass membrane protein</topology>
    </subcellularLocation>
</comment>
<evidence type="ECO:0000256" key="2">
    <source>
        <dbReference type="ARBA" id="ARBA00022692"/>
    </source>
</evidence>
<keyword evidence="3 6" id="KW-1133">Transmembrane helix</keyword>
<dbReference type="RefSeq" id="XP_031860390.1">
    <property type="nucleotide sequence ID" value="XM_032005429.1"/>
</dbReference>
<feature type="region of interest" description="Disordered" evidence="5">
    <location>
        <begin position="846"/>
        <end position="903"/>
    </location>
</feature>
<dbReference type="InterPro" id="IPR036259">
    <property type="entry name" value="MFS_trans_sf"/>
</dbReference>
<keyword evidence="4 6" id="KW-0472">Membrane</keyword>
<name>A0A5M6C0B6_9TREE</name>
<dbReference type="Gene3D" id="1.20.1250.20">
    <property type="entry name" value="MFS general substrate transporter like domains"/>
    <property type="match status" value="2"/>
</dbReference>
<dbReference type="GO" id="GO:0016020">
    <property type="term" value="C:membrane"/>
    <property type="evidence" value="ECO:0007669"/>
    <property type="project" value="UniProtKB-SubCell"/>
</dbReference>
<feature type="compositionally biased region" description="Polar residues" evidence="5">
    <location>
        <begin position="22"/>
        <end position="38"/>
    </location>
</feature>
<keyword evidence="2 6" id="KW-0812">Transmembrane</keyword>
<feature type="transmembrane region" description="Helical" evidence="6">
    <location>
        <begin position="439"/>
        <end position="462"/>
    </location>
</feature>
<dbReference type="GeneID" id="43589578"/>
<feature type="compositionally biased region" description="Polar residues" evidence="5">
    <location>
        <begin position="859"/>
        <end position="870"/>
    </location>
</feature>
<feature type="region of interest" description="Disordered" evidence="5">
    <location>
        <begin position="517"/>
        <end position="536"/>
    </location>
</feature>
<accession>A0A5M6C0B6</accession>
<sequence>MTDHKPHEKLPPHLRPPRPPFSQHSSAKSFHSAQSHSISHPHAQQHEFVPSFDPTGSAMDASVAERALFDEASPYPPGTPLPEGFPDTQETGADSSSAEQDWDTVREGSIARRPRWRRPSPLWIYPFLIVFAMAVGSEAAPKAELMIHLACLAHPPSRDSHEVIGSSLTPMPMSMNGDIKPRGLYAQKEYDSHPSNPYFHGNSIVSVPIRGGLPGHIDTNITKPQPPPLSPSDKWFLRLQHDIYEYRLAHNHTINNPSNPPSPTRSNHPAGPAPTEPLPKPNTPFPGEPHPIEAPEEKGNDDASGEDGSGSTGSGNSPYKEIDPQLCKRDPRVQAASAKLSMVMTLSMGLLSALTTGFWGQTSDRWGRTKVLTVVFCGAVLSEVSFILVATFPYLAPGGYRALLIGPFFDGLLGGYSTVTATINAYVSDCTPDGSRVTVFARLMGMFMLGYSVGPALGSFLIYSTGNIMIPFYINVVIYILAIPLGLFLLPESLSSEARLALAKNVHLAKEAAARRDAAEREWEDETPPIGEEARESDPLLSGWSVATNAGHSRRRKRAYGTLKRSFRKIFKFLEPLELFLPREREDDGTESGRSRGRDWNLTFVGMGVFFVTSVLGVMAVKVQFAFFFYGWTSTQLGPFMSFVGFFRAFTLIVLVPLVMRYVKPYFIEKEEESESEAQAGTSAFTVTSGISANSASAADHPTQEAEAVPTVTTSKPKRTAHLDLWTVRICLLTELIPYIVLALGPSQEWFVGASAMLTLAAPTGPAANSLALSLLPDASQSGRLFGGLGFIQALGATLISPLLFGTLFASTVGWYAPAVFVLAAVVVMLALLCFSFVRLEKKKEDGREERGRSRNVKRVNSTSVGQSGFASVRSGYGATGSATGAGSRSAANSAISTPVKGH</sequence>
<feature type="transmembrane region" description="Helical" evidence="6">
    <location>
        <begin position="468"/>
        <end position="490"/>
    </location>
</feature>
<reference evidence="7" key="2">
    <citation type="submission" date="2024-01" db="EMBL/GenBank/DDBJ databases">
        <title>Comparative genomics of Cryptococcus and Kwoniella reveals pathogenesis evolution and contrasting modes of karyotype evolution via chromosome fusion or intercentromeric recombination.</title>
        <authorList>
            <person name="Coelho M.A."/>
            <person name="David-Palma M."/>
            <person name="Shea T."/>
            <person name="Bowers K."/>
            <person name="McGinley-Smith S."/>
            <person name="Mohammad A.W."/>
            <person name="Gnirke A."/>
            <person name="Yurkov A.M."/>
            <person name="Nowrousian M."/>
            <person name="Sun S."/>
            <person name="Cuomo C.A."/>
            <person name="Heitman J."/>
        </authorList>
    </citation>
    <scope>NUCLEOTIDE SEQUENCE</scope>
    <source>
        <strain evidence="7">CBS 12478</strain>
    </source>
</reference>
<keyword evidence="8" id="KW-1185">Reference proteome</keyword>
<feature type="transmembrane region" description="Helical" evidence="6">
    <location>
        <begin position="815"/>
        <end position="838"/>
    </location>
</feature>
<dbReference type="OrthoDB" id="3026777at2759"/>
<feature type="transmembrane region" description="Helical" evidence="6">
    <location>
        <begin position="340"/>
        <end position="359"/>
    </location>
</feature>
<proteinExistence type="predicted"/>
<evidence type="ECO:0000313" key="7">
    <source>
        <dbReference type="EMBL" id="WWD19857.1"/>
    </source>
</evidence>
<dbReference type="InterPro" id="IPR011701">
    <property type="entry name" value="MFS"/>
</dbReference>
<organism evidence="7 8">
    <name type="scientific">Kwoniella shandongensis</name>
    <dbReference type="NCBI Taxonomy" id="1734106"/>
    <lineage>
        <taxon>Eukaryota</taxon>
        <taxon>Fungi</taxon>
        <taxon>Dikarya</taxon>
        <taxon>Basidiomycota</taxon>
        <taxon>Agaricomycotina</taxon>
        <taxon>Tremellomycetes</taxon>
        <taxon>Tremellales</taxon>
        <taxon>Cryptococcaceae</taxon>
        <taxon>Kwoniella</taxon>
    </lineage>
</organism>
<feature type="compositionally biased region" description="Pro residues" evidence="5">
    <location>
        <begin position="271"/>
        <end position="289"/>
    </location>
</feature>
<dbReference type="EMBL" id="CP144057">
    <property type="protein sequence ID" value="WWD19857.1"/>
    <property type="molecule type" value="Genomic_DNA"/>
</dbReference>
<evidence type="ECO:0000256" key="6">
    <source>
        <dbReference type="SAM" id="Phobius"/>
    </source>
</evidence>
<feature type="compositionally biased region" description="Low complexity" evidence="5">
    <location>
        <begin position="875"/>
        <end position="897"/>
    </location>
</feature>
<feature type="transmembrane region" description="Helical" evidence="6">
    <location>
        <begin position="750"/>
        <end position="773"/>
    </location>
</feature>
<gene>
    <name evidence="7" type="ORF">CI109_104324</name>
</gene>
<protein>
    <submittedName>
        <fullName evidence="7">Uncharacterized protein</fullName>
    </submittedName>
</protein>
<feature type="compositionally biased region" description="Polar residues" evidence="5">
    <location>
        <begin position="88"/>
        <end position="99"/>
    </location>
</feature>
<feature type="transmembrane region" description="Helical" evidence="6">
    <location>
        <begin position="785"/>
        <end position="809"/>
    </location>
</feature>
<evidence type="ECO:0000256" key="3">
    <source>
        <dbReference type="ARBA" id="ARBA00022989"/>
    </source>
</evidence>
<dbReference type="SUPFAM" id="SSF103473">
    <property type="entry name" value="MFS general substrate transporter"/>
    <property type="match status" value="2"/>
</dbReference>
<feature type="region of interest" description="Disordered" evidence="5">
    <location>
        <begin position="1"/>
        <end position="57"/>
    </location>
</feature>
<evidence type="ECO:0000256" key="4">
    <source>
        <dbReference type="ARBA" id="ARBA00023136"/>
    </source>
</evidence>
<evidence type="ECO:0000313" key="8">
    <source>
        <dbReference type="Proteomes" id="UP000322225"/>
    </source>
</evidence>
<evidence type="ECO:0000256" key="1">
    <source>
        <dbReference type="ARBA" id="ARBA00004141"/>
    </source>
</evidence>
<dbReference type="PANTHER" id="PTHR23507:SF1">
    <property type="entry name" value="FI18259P1-RELATED"/>
    <property type="match status" value="1"/>
</dbReference>
<dbReference type="AlphaFoldDB" id="A0A5M6C0B6"/>
<feature type="transmembrane region" description="Helical" evidence="6">
    <location>
        <begin position="371"/>
        <end position="396"/>
    </location>
</feature>
<feature type="transmembrane region" description="Helical" evidence="6">
    <location>
        <begin position="402"/>
        <end position="427"/>
    </location>
</feature>
<dbReference type="Pfam" id="PF07690">
    <property type="entry name" value="MFS_1"/>
    <property type="match status" value="1"/>
</dbReference>
<dbReference type="PANTHER" id="PTHR23507">
    <property type="entry name" value="ZGC:174356"/>
    <property type="match status" value="1"/>
</dbReference>